<dbReference type="PANTHER" id="PTHR30614:SF21">
    <property type="entry name" value="AMINO ACID ABC TRANSPORTER PERMEASE"/>
    <property type="match status" value="1"/>
</dbReference>
<dbReference type="GO" id="GO:0022857">
    <property type="term" value="F:transmembrane transporter activity"/>
    <property type="evidence" value="ECO:0007669"/>
    <property type="project" value="InterPro"/>
</dbReference>
<comment type="subcellular location">
    <subcellularLocation>
        <location evidence="1">Cell inner membrane</location>
        <topology evidence="1">Multi-pass membrane protein</topology>
    </subcellularLocation>
    <subcellularLocation>
        <location evidence="8">Cell membrane</location>
        <topology evidence="8">Multi-pass membrane protein</topology>
    </subcellularLocation>
</comment>
<evidence type="ECO:0000313" key="11">
    <source>
        <dbReference type="Proteomes" id="UP000054683"/>
    </source>
</evidence>
<feature type="transmembrane region" description="Helical" evidence="8">
    <location>
        <begin position="20"/>
        <end position="49"/>
    </location>
</feature>
<evidence type="ECO:0000256" key="5">
    <source>
        <dbReference type="ARBA" id="ARBA00022692"/>
    </source>
</evidence>
<evidence type="ECO:0000256" key="8">
    <source>
        <dbReference type="RuleBase" id="RU363032"/>
    </source>
</evidence>
<feature type="transmembrane region" description="Helical" evidence="8">
    <location>
        <begin position="87"/>
        <end position="105"/>
    </location>
</feature>
<dbReference type="PROSITE" id="PS50928">
    <property type="entry name" value="ABC_TM1"/>
    <property type="match status" value="1"/>
</dbReference>
<feature type="domain" description="ABC transmembrane type-1" evidence="9">
    <location>
        <begin position="25"/>
        <end position="215"/>
    </location>
</feature>
<dbReference type="NCBIfam" id="TIGR01726">
    <property type="entry name" value="HEQRo_perm_3TM"/>
    <property type="match status" value="1"/>
</dbReference>
<dbReference type="Gene3D" id="1.10.3720.10">
    <property type="entry name" value="MetI-like"/>
    <property type="match status" value="1"/>
</dbReference>
<evidence type="ECO:0000256" key="4">
    <source>
        <dbReference type="ARBA" id="ARBA00022475"/>
    </source>
</evidence>
<dbReference type="GO" id="GO:0043190">
    <property type="term" value="C:ATP-binding cassette (ABC) transporter complex"/>
    <property type="evidence" value="ECO:0007669"/>
    <property type="project" value="InterPro"/>
</dbReference>
<keyword evidence="5 8" id="KW-0812">Transmembrane</keyword>
<feature type="transmembrane region" description="Helical" evidence="8">
    <location>
        <begin position="56"/>
        <end position="81"/>
    </location>
</feature>
<dbReference type="CDD" id="cd06261">
    <property type="entry name" value="TM_PBP2"/>
    <property type="match status" value="1"/>
</dbReference>
<dbReference type="Proteomes" id="UP000054683">
    <property type="component" value="Unassembled WGS sequence"/>
</dbReference>
<evidence type="ECO:0000256" key="7">
    <source>
        <dbReference type="ARBA" id="ARBA00023136"/>
    </source>
</evidence>
<name>A0A158JXK6_9BURK</name>
<proteinExistence type="inferred from homology"/>
<evidence type="ECO:0000256" key="6">
    <source>
        <dbReference type="ARBA" id="ARBA00022989"/>
    </source>
</evidence>
<organism evidence="10 11">
    <name type="scientific">Caballeronia udeis</name>
    <dbReference type="NCBI Taxonomy" id="1232866"/>
    <lineage>
        <taxon>Bacteria</taxon>
        <taxon>Pseudomonadati</taxon>
        <taxon>Pseudomonadota</taxon>
        <taxon>Betaproteobacteria</taxon>
        <taxon>Burkholderiales</taxon>
        <taxon>Burkholderiaceae</taxon>
        <taxon>Caballeronia</taxon>
    </lineage>
</organism>
<dbReference type="SUPFAM" id="SSF161098">
    <property type="entry name" value="MetI-like"/>
    <property type="match status" value="1"/>
</dbReference>
<dbReference type="EMBL" id="FCOK02000131">
    <property type="protein sequence ID" value="SAL73233.1"/>
    <property type="molecule type" value="Genomic_DNA"/>
</dbReference>
<evidence type="ECO:0000256" key="1">
    <source>
        <dbReference type="ARBA" id="ARBA00004429"/>
    </source>
</evidence>
<keyword evidence="6 8" id="KW-1133">Transmembrane helix</keyword>
<dbReference type="InterPro" id="IPR043429">
    <property type="entry name" value="ArtM/GltK/GlnP/TcyL/YhdX-like"/>
</dbReference>
<evidence type="ECO:0000313" key="10">
    <source>
        <dbReference type="EMBL" id="SAL73233.1"/>
    </source>
</evidence>
<dbReference type="InterPro" id="IPR000515">
    <property type="entry name" value="MetI-like"/>
</dbReference>
<sequence length="245" mass="27252">MLDIIRDNWLLLLVGQYPTGPLGGLVLTLILSVMGLVLSFPISIGIALCRTSPIRFLYVSSTVPVYIVRGVPLVMFVFWGYFLVPILVGHSVTAFTTLICTLIVYESAYLSEVVRAGIQALPKGQVEASRALGMGYWKTNLWVVMPQALYNMVPSIISQFVSIIKETSIGYVISVQELTFSANQVNNNLLTRPFPVFLILAITYFIVCFVLTQCAQHLERTITRKRSPKMTQLRSIANDSVLEGQ</sequence>
<reference evidence="10 11" key="1">
    <citation type="submission" date="2016-01" db="EMBL/GenBank/DDBJ databases">
        <authorList>
            <person name="Oliw E.H."/>
        </authorList>
    </citation>
    <scope>NUCLEOTIDE SEQUENCE [LARGE SCALE GENOMIC DNA]</scope>
    <source>
        <strain evidence="10">LMG 27134</strain>
    </source>
</reference>
<dbReference type="InterPro" id="IPR010065">
    <property type="entry name" value="AA_ABC_transptr_permease_3TM"/>
</dbReference>
<accession>A0A158JXK6</accession>
<evidence type="ECO:0000256" key="2">
    <source>
        <dbReference type="ARBA" id="ARBA00010072"/>
    </source>
</evidence>
<keyword evidence="7 8" id="KW-0472">Membrane</keyword>
<dbReference type="PANTHER" id="PTHR30614">
    <property type="entry name" value="MEMBRANE COMPONENT OF AMINO ACID ABC TRANSPORTER"/>
    <property type="match status" value="1"/>
</dbReference>
<evidence type="ECO:0000256" key="3">
    <source>
        <dbReference type="ARBA" id="ARBA00022448"/>
    </source>
</evidence>
<keyword evidence="3 8" id="KW-0813">Transport</keyword>
<dbReference type="RefSeq" id="WP_062092965.1">
    <property type="nucleotide sequence ID" value="NZ_FCOK02000131.1"/>
</dbReference>
<feature type="transmembrane region" description="Helical" evidence="8">
    <location>
        <begin position="148"/>
        <end position="174"/>
    </location>
</feature>
<dbReference type="AlphaFoldDB" id="A0A158JXK6"/>
<dbReference type="InterPro" id="IPR035906">
    <property type="entry name" value="MetI-like_sf"/>
</dbReference>
<comment type="similarity">
    <text evidence="2">Belongs to the binding-protein-dependent transport system permease family. HisMQ subfamily.</text>
</comment>
<keyword evidence="4" id="KW-1003">Cell membrane</keyword>
<dbReference type="GO" id="GO:0006865">
    <property type="term" value="P:amino acid transport"/>
    <property type="evidence" value="ECO:0007669"/>
    <property type="project" value="TreeGrafter"/>
</dbReference>
<protein>
    <submittedName>
        <fullName evidence="10">Polar amino acid ABC transporter inner membrane subunit</fullName>
    </submittedName>
</protein>
<gene>
    <name evidence="10" type="ORF">AWB69_08958</name>
</gene>
<dbReference type="OrthoDB" id="9809799at2"/>
<evidence type="ECO:0000259" key="9">
    <source>
        <dbReference type="PROSITE" id="PS50928"/>
    </source>
</evidence>
<feature type="transmembrane region" description="Helical" evidence="8">
    <location>
        <begin position="194"/>
        <end position="215"/>
    </location>
</feature>
<dbReference type="Pfam" id="PF00528">
    <property type="entry name" value="BPD_transp_1"/>
    <property type="match status" value="1"/>
</dbReference>